<reference evidence="3 4" key="1">
    <citation type="submission" date="2020-02" db="EMBL/GenBank/DDBJ databases">
        <title>Draft genome sequence of Haematococcus lacustris strain NIES-144.</title>
        <authorList>
            <person name="Morimoto D."/>
            <person name="Nakagawa S."/>
            <person name="Yoshida T."/>
            <person name="Sawayama S."/>
        </authorList>
    </citation>
    <scope>NUCLEOTIDE SEQUENCE [LARGE SCALE GENOMIC DNA]</scope>
    <source>
        <strain evidence="3 4">NIES-144</strain>
    </source>
</reference>
<evidence type="ECO:0000313" key="3">
    <source>
        <dbReference type="EMBL" id="GFH22768.1"/>
    </source>
</evidence>
<dbReference type="EMBL" id="BLLF01002119">
    <property type="protein sequence ID" value="GFH22768.1"/>
    <property type="molecule type" value="Genomic_DNA"/>
</dbReference>
<gene>
    <name evidence="3" type="ORF">HaLaN_20280</name>
</gene>
<dbReference type="Gene3D" id="3.30.450.40">
    <property type="match status" value="2"/>
</dbReference>
<keyword evidence="1" id="KW-0675">Receptor</keyword>
<evidence type="ECO:0000313" key="4">
    <source>
        <dbReference type="Proteomes" id="UP000485058"/>
    </source>
</evidence>
<organism evidence="3 4">
    <name type="scientific">Haematococcus lacustris</name>
    <name type="common">Green alga</name>
    <name type="synonym">Haematococcus pluvialis</name>
    <dbReference type="NCBI Taxonomy" id="44745"/>
    <lineage>
        <taxon>Eukaryota</taxon>
        <taxon>Viridiplantae</taxon>
        <taxon>Chlorophyta</taxon>
        <taxon>core chlorophytes</taxon>
        <taxon>Chlorophyceae</taxon>
        <taxon>CS clade</taxon>
        <taxon>Chlamydomonadales</taxon>
        <taxon>Haematococcaceae</taxon>
        <taxon>Haematococcus</taxon>
    </lineage>
</organism>
<protein>
    <submittedName>
        <fullName evidence="3">PDEase domain-containing protein</fullName>
    </submittedName>
</protein>
<dbReference type="Proteomes" id="UP000485058">
    <property type="component" value="Unassembled WGS sequence"/>
</dbReference>
<dbReference type="InterPro" id="IPR003018">
    <property type="entry name" value="GAF"/>
</dbReference>
<dbReference type="Pfam" id="PF01590">
    <property type="entry name" value="GAF"/>
    <property type="match status" value="1"/>
</dbReference>
<keyword evidence="4" id="KW-1185">Reference proteome</keyword>
<proteinExistence type="predicted"/>
<dbReference type="AlphaFoldDB" id="A0A699ZWY4"/>
<dbReference type="SMART" id="SM00065">
    <property type="entry name" value="GAF"/>
    <property type="match status" value="1"/>
</dbReference>
<sequence length="228" mass="25523">MVCDSLLDGQRDPALCPTAEDLRMELEGLLKVVTLFLVFESRKELRGQPHGDSNYIIRVRFGEGIAGRVAQSGELMNIPDTYAHPLFNSEVDRATGFRTRNMLCCAISDMTGRNVAVLQALNKRHGAQFTAADERTLRLFGTHLGNTLAKAKLHDKARREQERLSALYQCFRALTLADDLDHVLELVATALRGVLHAEHAFVFVADLPRNELWARFPVPGRQDLAMAR</sequence>
<name>A0A699ZWY4_HAELA</name>
<dbReference type="InterPro" id="IPR029016">
    <property type="entry name" value="GAF-like_dom_sf"/>
</dbReference>
<accession>A0A699ZWY4</accession>
<feature type="domain" description="GAF" evidence="2">
    <location>
        <begin position="10"/>
        <end position="158"/>
    </location>
</feature>
<dbReference type="SUPFAM" id="SSF55781">
    <property type="entry name" value="GAF domain-like"/>
    <property type="match status" value="2"/>
</dbReference>
<evidence type="ECO:0000259" key="2">
    <source>
        <dbReference type="SMART" id="SM00065"/>
    </source>
</evidence>
<evidence type="ECO:0000256" key="1">
    <source>
        <dbReference type="ARBA" id="ARBA00023170"/>
    </source>
</evidence>
<comment type="caution">
    <text evidence="3">The sequence shown here is derived from an EMBL/GenBank/DDBJ whole genome shotgun (WGS) entry which is preliminary data.</text>
</comment>